<sequence>MTSGAGNIWLYIGLTSSCVIADSVAPKPTLSLQLTTDLTFACDMADFRRKPDMVISISLLLTFDCEEQEDRLLAIVDSAKAARASPYLENSLRMYKVEGSIQSHRELKSWLKVTLADVGPRDFGAYKCHITYIDRPADTKHSLWLSDVIHFVPRANWLQEATGFEMRQENGLDMRCGYASNNSRGIDRLSFETGIGDILAEWSRKHPGFCSSDVRLAALQSVDTYTTMLAHVFGITCADDRQQFTCSVGATDVWSVTSLPHTLAVGGCDGTTRMDTTPSTGTVDEDGEDPDCCCCIWPFFVGIAAGIVLCISAFILYKTKGQRVAEIFARSKKATETEGTSQPLQGSSNG</sequence>
<evidence type="ECO:0000256" key="1">
    <source>
        <dbReference type="SAM" id="Phobius"/>
    </source>
</evidence>
<dbReference type="AlphaFoldDB" id="A0ABD0KEV1"/>
<organism evidence="3 4">
    <name type="scientific">Batillaria attramentaria</name>
    <dbReference type="NCBI Taxonomy" id="370345"/>
    <lineage>
        <taxon>Eukaryota</taxon>
        <taxon>Metazoa</taxon>
        <taxon>Spiralia</taxon>
        <taxon>Lophotrochozoa</taxon>
        <taxon>Mollusca</taxon>
        <taxon>Gastropoda</taxon>
        <taxon>Caenogastropoda</taxon>
        <taxon>Sorbeoconcha</taxon>
        <taxon>Cerithioidea</taxon>
        <taxon>Batillariidae</taxon>
        <taxon>Batillaria</taxon>
    </lineage>
</organism>
<proteinExistence type="predicted"/>
<dbReference type="Proteomes" id="UP001519460">
    <property type="component" value="Unassembled WGS sequence"/>
</dbReference>
<protein>
    <submittedName>
        <fullName evidence="3">Uncharacterized protein</fullName>
    </submittedName>
</protein>
<name>A0ABD0KEV1_9CAEN</name>
<accession>A0ABD0KEV1</accession>
<keyword evidence="2" id="KW-0732">Signal</keyword>
<keyword evidence="1" id="KW-0472">Membrane</keyword>
<dbReference type="EMBL" id="JACVVK020000190">
    <property type="protein sequence ID" value="KAK7485738.1"/>
    <property type="molecule type" value="Genomic_DNA"/>
</dbReference>
<keyword evidence="4" id="KW-1185">Reference proteome</keyword>
<comment type="caution">
    <text evidence="3">The sequence shown here is derived from an EMBL/GenBank/DDBJ whole genome shotgun (WGS) entry which is preliminary data.</text>
</comment>
<evidence type="ECO:0000313" key="3">
    <source>
        <dbReference type="EMBL" id="KAK7485738.1"/>
    </source>
</evidence>
<evidence type="ECO:0000256" key="2">
    <source>
        <dbReference type="SAM" id="SignalP"/>
    </source>
</evidence>
<feature type="signal peptide" evidence="2">
    <location>
        <begin position="1"/>
        <end position="21"/>
    </location>
</feature>
<reference evidence="3 4" key="1">
    <citation type="journal article" date="2023" name="Sci. Data">
        <title>Genome assembly of the Korean intertidal mud-creeper Batillaria attramentaria.</title>
        <authorList>
            <person name="Patra A.K."/>
            <person name="Ho P.T."/>
            <person name="Jun S."/>
            <person name="Lee S.J."/>
            <person name="Kim Y."/>
            <person name="Won Y.J."/>
        </authorList>
    </citation>
    <scope>NUCLEOTIDE SEQUENCE [LARGE SCALE GENOMIC DNA]</scope>
    <source>
        <strain evidence="3">Wonlab-2016</strain>
    </source>
</reference>
<keyword evidence="1" id="KW-1133">Transmembrane helix</keyword>
<keyword evidence="1" id="KW-0812">Transmembrane</keyword>
<gene>
    <name evidence="3" type="ORF">BaRGS_00023039</name>
</gene>
<feature type="transmembrane region" description="Helical" evidence="1">
    <location>
        <begin position="296"/>
        <end position="317"/>
    </location>
</feature>
<evidence type="ECO:0000313" key="4">
    <source>
        <dbReference type="Proteomes" id="UP001519460"/>
    </source>
</evidence>
<feature type="chain" id="PRO_5044760400" evidence="2">
    <location>
        <begin position="22"/>
        <end position="350"/>
    </location>
</feature>